<organism evidence="2 3">
    <name type="scientific">Paenibacillus larvae subsp. larvae</name>
    <dbReference type="NCBI Taxonomy" id="147375"/>
    <lineage>
        <taxon>Bacteria</taxon>
        <taxon>Bacillati</taxon>
        <taxon>Bacillota</taxon>
        <taxon>Bacilli</taxon>
        <taxon>Bacillales</taxon>
        <taxon>Paenibacillaceae</taxon>
        <taxon>Paenibacillus</taxon>
    </lineage>
</organism>
<evidence type="ECO:0000256" key="1">
    <source>
        <dbReference type="SAM" id="Phobius"/>
    </source>
</evidence>
<sequence>MQLVNKLGISSSLAEMILGAIAVGNIASWLLALIPGPGWLVKAALASASYIVKHSGRAAAIAY</sequence>
<dbReference type="RefSeq" id="WP_077996312.1">
    <property type="nucleotide sequence ID" value="NZ_CP019655.1"/>
</dbReference>
<accession>A0A2L1UJQ3</accession>
<evidence type="ECO:0000313" key="3">
    <source>
        <dbReference type="Proteomes" id="UP000239833"/>
    </source>
</evidence>
<dbReference type="GeneID" id="64220933"/>
<dbReference type="InterPro" id="IPR009086">
    <property type="entry name" value="Bacteriocin_AS48"/>
</dbReference>
<keyword evidence="1" id="KW-0812">Transmembrane</keyword>
<dbReference type="Proteomes" id="UP000239833">
    <property type="component" value="Chromosome"/>
</dbReference>
<keyword evidence="1" id="KW-1133">Transmembrane helix</keyword>
<dbReference type="EMBL" id="CP019655">
    <property type="protein sequence ID" value="AVF28656.1"/>
    <property type="molecule type" value="Genomic_DNA"/>
</dbReference>
<keyword evidence="1" id="KW-0472">Membrane</keyword>
<proteinExistence type="predicted"/>
<name>A0A2L1UJQ3_9BACL</name>
<feature type="transmembrane region" description="Helical" evidence="1">
    <location>
        <begin position="12"/>
        <end position="34"/>
    </location>
</feature>
<reference evidence="3" key="1">
    <citation type="submission" date="2017-02" db="EMBL/GenBank/DDBJ databases">
        <title>Delineation of Paenibacillus larvae strains originating from foulbrood outbreaks.</title>
        <authorList>
            <person name="Beims H."/>
            <person name="Bunk B."/>
            <person name="Sproeer C."/>
            <person name="Mohr K.I."/>
            <person name="Pradella S."/>
            <person name="Guenther G."/>
            <person name="Rohde M."/>
            <person name="von der Ohe W."/>
            <person name="Steinert M."/>
        </authorList>
    </citation>
    <scope>NUCLEOTIDE SEQUENCE [LARGE SCALE GENOMIC DNA]</scope>
    <source>
        <strain evidence="3">Eric_III</strain>
    </source>
</reference>
<protein>
    <submittedName>
        <fullName evidence="2">Uncharacterized protein</fullName>
    </submittedName>
</protein>
<evidence type="ECO:0000313" key="2">
    <source>
        <dbReference type="EMBL" id="AVF28656.1"/>
    </source>
</evidence>
<gene>
    <name evidence="2" type="ORF">ERICIII_04647</name>
</gene>
<dbReference type="AlphaFoldDB" id="A0A2L1UJQ3"/>
<dbReference type="Gene3D" id="1.20.225.10">
    <property type="entry name" value="Bacteriocin AS-48"/>
    <property type="match status" value="1"/>
</dbReference>